<dbReference type="AlphaFoldDB" id="Q6IJ99"/>
<organism evidence="2">
    <name type="scientific">Drosophila melanogaster</name>
    <name type="common">Fruit fly</name>
    <dbReference type="NCBI Taxonomy" id="7227"/>
    <lineage>
        <taxon>Eukaryota</taxon>
        <taxon>Metazoa</taxon>
        <taxon>Ecdysozoa</taxon>
        <taxon>Arthropoda</taxon>
        <taxon>Hexapoda</taxon>
        <taxon>Insecta</taxon>
        <taxon>Pterygota</taxon>
        <taxon>Neoptera</taxon>
        <taxon>Endopterygota</taxon>
        <taxon>Diptera</taxon>
        <taxon>Brachycera</taxon>
        <taxon>Muscomorpha</taxon>
        <taxon>Ephydroidea</taxon>
        <taxon>Drosophilidae</taxon>
        <taxon>Drosophila</taxon>
        <taxon>Sophophora</taxon>
    </lineage>
</organism>
<protein>
    <submittedName>
        <fullName evidence="2">HDC15535</fullName>
    </submittedName>
</protein>
<accession>Q6IJ99</accession>
<feature type="chain" id="PRO_5004274679" evidence="1">
    <location>
        <begin position="27"/>
        <end position="146"/>
    </location>
</feature>
<reference evidence="2" key="1">
    <citation type="journal article" date="2003" name="Genome Biol.">
        <title>An integrated gene annotation and transcriptional profiling approach towards the full gene content of the Drosophila genome.</title>
        <authorList>
            <person name="Hild M."/>
            <person name="Beckmann B."/>
            <person name="Haas S.A."/>
            <person name="Koch B."/>
            <person name="Solovyev V."/>
            <person name="Busold C."/>
            <person name="Fellenberg K."/>
            <person name="Boutros M."/>
            <person name="Vingron M."/>
            <person name="Sauer F."/>
            <person name="Hoheisel J.D."/>
            <person name="Paro R."/>
        </authorList>
    </citation>
    <scope>NUCLEOTIDE SEQUENCE</scope>
</reference>
<feature type="signal peptide" evidence="1">
    <location>
        <begin position="1"/>
        <end position="26"/>
    </location>
</feature>
<sequence length="146" mass="15968">MWIHANAKHACCAFLSFPTFQPCCLAAFLLLDLKCCQRQQQVQQNQPQQHQQQQRLLGQLSSLFWPGQKSKAGRKQKPERATICSASISPENTEGQCMWQCGKDTKEGQMGWVGMSEAGGGASEGGQESLANGGQRLKLVLICASV</sequence>
<proteinExistence type="predicted"/>
<evidence type="ECO:0000256" key="1">
    <source>
        <dbReference type="SAM" id="SignalP"/>
    </source>
</evidence>
<gene>
    <name evidence="2" type="ORF">HDC15535</name>
</gene>
<dbReference type="EMBL" id="BK002817">
    <property type="protein sequence ID" value="DAA04322.1"/>
    <property type="molecule type" value="Genomic_DNA"/>
</dbReference>
<evidence type="ECO:0000313" key="2">
    <source>
        <dbReference type="EMBL" id="DAA04322.1"/>
    </source>
</evidence>
<keyword evidence="1" id="KW-0732">Signal</keyword>
<name>Q6IJ99_DROME</name>